<comment type="caution">
    <text evidence="1">The sequence shown here is derived from an EMBL/GenBank/DDBJ whole genome shotgun (WGS) entry which is preliminary data.</text>
</comment>
<dbReference type="Proteomes" id="UP001180020">
    <property type="component" value="Unassembled WGS sequence"/>
</dbReference>
<dbReference type="SUPFAM" id="SSF56219">
    <property type="entry name" value="DNase I-like"/>
    <property type="match status" value="1"/>
</dbReference>
<reference evidence="1" key="1">
    <citation type="journal article" date="2023" name="Nat. Commun.">
        <title>Diploid and tetraploid genomes of Acorus and the evolution of monocots.</title>
        <authorList>
            <person name="Ma L."/>
            <person name="Liu K.W."/>
            <person name="Li Z."/>
            <person name="Hsiao Y.Y."/>
            <person name="Qi Y."/>
            <person name="Fu T."/>
            <person name="Tang G.D."/>
            <person name="Zhang D."/>
            <person name="Sun W.H."/>
            <person name="Liu D.K."/>
            <person name="Li Y."/>
            <person name="Chen G.Z."/>
            <person name="Liu X.D."/>
            <person name="Liao X.Y."/>
            <person name="Jiang Y.T."/>
            <person name="Yu X."/>
            <person name="Hao Y."/>
            <person name="Huang J."/>
            <person name="Zhao X.W."/>
            <person name="Ke S."/>
            <person name="Chen Y.Y."/>
            <person name="Wu W.L."/>
            <person name="Hsu J.L."/>
            <person name="Lin Y.F."/>
            <person name="Huang M.D."/>
            <person name="Li C.Y."/>
            <person name="Huang L."/>
            <person name="Wang Z.W."/>
            <person name="Zhao X."/>
            <person name="Zhong W.Y."/>
            <person name="Peng D.H."/>
            <person name="Ahmad S."/>
            <person name="Lan S."/>
            <person name="Zhang J.S."/>
            <person name="Tsai W.C."/>
            <person name="Van de Peer Y."/>
            <person name="Liu Z.J."/>
        </authorList>
    </citation>
    <scope>NUCLEOTIDE SEQUENCE</scope>
    <source>
        <strain evidence="1">CP</strain>
    </source>
</reference>
<evidence type="ECO:0000313" key="1">
    <source>
        <dbReference type="EMBL" id="KAK1286723.1"/>
    </source>
</evidence>
<organism evidence="1 2">
    <name type="scientific">Acorus calamus</name>
    <name type="common">Sweet flag</name>
    <dbReference type="NCBI Taxonomy" id="4465"/>
    <lineage>
        <taxon>Eukaryota</taxon>
        <taxon>Viridiplantae</taxon>
        <taxon>Streptophyta</taxon>
        <taxon>Embryophyta</taxon>
        <taxon>Tracheophyta</taxon>
        <taxon>Spermatophyta</taxon>
        <taxon>Magnoliopsida</taxon>
        <taxon>Liliopsida</taxon>
        <taxon>Acoraceae</taxon>
        <taxon>Acorus</taxon>
    </lineage>
</organism>
<name>A0AAV9CCE1_ACOCL</name>
<dbReference type="EMBL" id="JAUJYO010000020">
    <property type="protein sequence ID" value="KAK1286723.1"/>
    <property type="molecule type" value="Genomic_DNA"/>
</dbReference>
<protein>
    <submittedName>
        <fullName evidence="1">Uncharacterized protein</fullName>
    </submittedName>
</protein>
<gene>
    <name evidence="1" type="ORF">QJS10_CPB20g00770</name>
</gene>
<dbReference type="PANTHER" id="PTHR33710:SF71">
    <property type="entry name" value="ENDONUCLEASE_EXONUCLEASE_PHOSPHATASE DOMAIN-CONTAINING PROTEIN"/>
    <property type="match status" value="1"/>
</dbReference>
<accession>A0AAV9CCE1</accession>
<proteinExistence type="predicted"/>
<dbReference type="AlphaFoldDB" id="A0AAV9CCE1"/>
<dbReference type="PANTHER" id="PTHR33710">
    <property type="entry name" value="BNAC02G09200D PROTEIN"/>
    <property type="match status" value="1"/>
</dbReference>
<reference evidence="1" key="2">
    <citation type="submission" date="2023-06" db="EMBL/GenBank/DDBJ databases">
        <authorList>
            <person name="Ma L."/>
            <person name="Liu K.-W."/>
            <person name="Li Z."/>
            <person name="Hsiao Y.-Y."/>
            <person name="Qi Y."/>
            <person name="Fu T."/>
            <person name="Tang G."/>
            <person name="Zhang D."/>
            <person name="Sun W.-H."/>
            <person name="Liu D.-K."/>
            <person name="Li Y."/>
            <person name="Chen G.-Z."/>
            <person name="Liu X.-D."/>
            <person name="Liao X.-Y."/>
            <person name="Jiang Y.-T."/>
            <person name="Yu X."/>
            <person name="Hao Y."/>
            <person name="Huang J."/>
            <person name="Zhao X.-W."/>
            <person name="Ke S."/>
            <person name="Chen Y.-Y."/>
            <person name="Wu W.-L."/>
            <person name="Hsu J.-L."/>
            <person name="Lin Y.-F."/>
            <person name="Huang M.-D."/>
            <person name="Li C.-Y."/>
            <person name="Huang L."/>
            <person name="Wang Z.-W."/>
            <person name="Zhao X."/>
            <person name="Zhong W.-Y."/>
            <person name="Peng D.-H."/>
            <person name="Ahmad S."/>
            <person name="Lan S."/>
            <person name="Zhang J.-S."/>
            <person name="Tsai W.-C."/>
            <person name="Van De Peer Y."/>
            <person name="Liu Z.-J."/>
        </authorList>
    </citation>
    <scope>NUCLEOTIDE SEQUENCE</scope>
    <source>
        <strain evidence="1">CP</strain>
        <tissue evidence="1">Leaves</tissue>
    </source>
</reference>
<keyword evidence="2" id="KW-1185">Reference proteome</keyword>
<dbReference type="InterPro" id="IPR036691">
    <property type="entry name" value="Endo/exonu/phosph_ase_sf"/>
</dbReference>
<dbReference type="Gene3D" id="3.60.10.10">
    <property type="entry name" value="Endonuclease/exonuclease/phosphatase"/>
    <property type="match status" value="1"/>
</dbReference>
<evidence type="ECO:0000313" key="2">
    <source>
        <dbReference type="Proteomes" id="UP001180020"/>
    </source>
</evidence>
<sequence length="427" mass="48042">MDASDQRLFCSRSFPSNAYFTTPDGRIALFWDKDLLDIIVIGFSAQHIHCLVQPNSLPRQFPYYYTYVYASNSYSERIALWSTLVSISTAISGSSWCVGGDFNEVRTGSEKVGGRPIHFRRVRKFNNCLLSCSLEDIKSMGHTLSWSNLQENRIACRLDRILANPQFFAEFPHALLPYLPHGPSDNALLKLKARPLIPTEPPFRYFEMWEEHSQFSYVVEAAWKQSFDARSSRNSISCLHVTDGTSCTNPGEIKSSIIQYYKNLLNPEFGCLVPALNLSNVPQNQNATMVDLVTLEEVKQAVFVLVNGSPEGFFSASCRLHQDDPLSPLLFTLVMESFSNQLDKLCAEGEIRPYLKYPLWATWVKTGISEAPEYGTTFPHQAALALGSILLPQGLGLQTRHNILFLKGSPSMFGMILDSMARASRTY</sequence>